<evidence type="ECO:0000256" key="2">
    <source>
        <dbReference type="ARBA" id="ARBA00022573"/>
    </source>
</evidence>
<accession>A0ABV7AIP8</accession>
<dbReference type="InterPro" id="IPR014777">
    <property type="entry name" value="4pyrrole_Mease_sub1"/>
</dbReference>
<comment type="caution">
    <text evidence="7">The sequence shown here is derived from an EMBL/GenBank/DDBJ whole genome shotgun (WGS) entry which is preliminary data.</text>
</comment>
<dbReference type="InterPro" id="IPR000878">
    <property type="entry name" value="4pyrrol_Mease"/>
</dbReference>
<proteinExistence type="predicted"/>
<comment type="pathway">
    <text evidence="1">Cofactor biosynthesis; adenosylcobalamin biosynthesis.</text>
</comment>
<keyword evidence="8" id="KW-1185">Reference proteome</keyword>
<dbReference type="EMBL" id="JBHRSK010000010">
    <property type="protein sequence ID" value="MFC2969092.1"/>
    <property type="molecule type" value="Genomic_DNA"/>
</dbReference>
<dbReference type="InterPro" id="IPR029063">
    <property type="entry name" value="SAM-dependent_MTases_sf"/>
</dbReference>
<evidence type="ECO:0000313" key="8">
    <source>
        <dbReference type="Proteomes" id="UP001595443"/>
    </source>
</evidence>
<evidence type="ECO:0000259" key="6">
    <source>
        <dbReference type="Pfam" id="PF00590"/>
    </source>
</evidence>
<feature type="domain" description="Tetrapyrrole methylase" evidence="6">
    <location>
        <begin position="10"/>
        <end position="188"/>
    </location>
</feature>
<dbReference type="Pfam" id="PF00590">
    <property type="entry name" value="TP_methylase"/>
    <property type="match status" value="1"/>
</dbReference>
<evidence type="ECO:0000256" key="1">
    <source>
        <dbReference type="ARBA" id="ARBA00004953"/>
    </source>
</evidence>
<evidence type="ECO:0000313" key="7">
    <source>
        <dbReference type="EMBL" id="MFC2969092.1"/>
    </source>
</evidence>
<dbReference type="CDD" id="cd11644">
    <property type="entry name" value="Precorrin-6Y-MT"/>
    <property type="match status" value="1"/>
</dbReference>
<dbReference type="SUPFAM" id="SSF53790">
    <property type="entry name" value="Tetrapyrrole methylase"/>
    <property type="match status" value="1"/>
</dbReference>
<keyword evidence="2" id="KW-0169">Cobalamin biosynthesis</keyword>
<name>A0ABV7AIP8_9RHOB</name>
<sequence length="399" mass="41147">MSDPSCDPWLSLIGLGEDGLNGLTGASRAALDAAEIVFGGPRHLALAETGPRGREWPVPFSIAPVLAERGRPVAVLASGDPFWHGAGGALAAALSPGEWRGFPAPSTFALAAARLGWRLEEVHCLGLHAAPFERLVPLLAPGVRAICLLRDGAAPAALAEWLSAHGFGPSRLTVLEALGGPRERRRDSRAEGFALDEVAAPVAVAIAAAGAQGLPRAGGLSDALFHHRGQITKRPVRALTLSALAPRPGELLWDIGAGSGSISVEWALAAPGARAIALEPAEGRRALIAANAEAFGLSHRIGIVAGTAPEALAALARPDAVFLGGGASEPVLAALWDCLAPGTRLVANAVTLETEALLIQWHARLGGDLMRIAIAEAAPLGRMRGWAPARPVTQWSVTR</sequence>
<dbReference type="PANTHER" id="PTHR43182">
    <property type="entry name" value="COBALT-PRECORRIN-6B C(15)-METHYLTRANSFERASE (DECARBOXYLATING)"/>
    <property type="match status" value="1"/>
</dbReference>
<dbReference type="InterPro" id="IPR035996">
    <property type="entry name" value="4pyrrol_Methylase_sf"/>
</dbReference>
<evidence type="ECO:0000256" key="4">
    <source>
        <dbReference type="ARBA" id="ARBA00022679"/>
    </source>
</evidence>
<evidence type="ECO:0000256" key="3">
    <source>
        <dbReference type="ARBA" id="ARBA00022603"/>
    </source>
</evidence>
<dbReference type="InterPro" id="IPR050714">
    <property type="entry name" value="Cobalamin_biosynth_MTase"/>
</dbReference>
<dbReference type="InterPro" id="IPR006365">
    <property type="entry name" value="Cbl_synth_CobL"/>
</dbReference>
<dbReference type="RefSeq" id="WP_377833799.1">
    <property type="nucleotide sequence ID" value="NZ_JBHRSK010000010.1"/>
</dbReference>
<dbReference type="SUPFAM" id="SSF53335">
    <property type="entry name" value="S-adenosyl-L-methionine-dependent methyltransferases"/>
    <property type="match status" value="1"/>
</dbReference>
<dbReference type="PANTHER" id="PTHR43182:SF1">
    <property type="entry name" value="COBALT-PRECORRIN-7 C(5)-METHYLTRANSFERASE"/>
    <property type="match status" value="1"/>
</dbReference>
<protein>
    <submittedName>
        <fullName evidence="7">Precorrin-6y C5,15-methyltransferase (Decarboxylating) subunit CbiE</fullName>
    </submittedName>
</protein>
<keyword evidence="3" id="KW-0489">Methyltransferase</keyword>
<gene>
    <name evidence="7" type="primary">cbiE</name>
    <name evidence="7" type="ORF">ACFOES_13380</name>
</gene>
<evidence type="ECO:0000256" key="5">
    <source>
        <dbReference type="ARBA" id="ARBA00022691"/>
    </source>
</evidence>
<dbReference type="InterPro" id="IPR012818">
    <property type="entry name" value="CbiE"/>
</dbReference>
<organism evidence="7 8">
    <name type="scientific">Acidimangrovimonas pyrenivorans</name>
    <dbReference type="NCBI Taxonomy" id="2030798"/>
    <lineage>
        <taxon>Bacteria</taxon>
        <taxon>Pseudomonadati</taxon>
        <taxon>Pseudomonadota</taxon>
        <taxon>Alphaproteobacteria</taxon>
        <taxon>Rhodobacterales</taxon>
        <taxon>Paracoccaceae</taxon>
        <taxon>Acidimangrovimonas</taxon>
    </lineage>
</organism>
<keyword evidence="4" id="KW-0808">Transferase</keyword>
<reference evidence="8" key="1">
    <citation type="journal article" date="2019" name="Int. J. Syst. Evol. Microbiol.">
        <title>The Global Catalogue of Microorganisms (GCM) 10K type strain sequencing project: providing services to taxonomists for standard genome sequencing and annotation.</title>
        <authorList>
            <consortium name="The Broad Institute Genomics Platform"/>
            <consortium name="The Broad Institute Genome Sequencing Center for Infectious Disease"/>
            <person name="Wu L."/>
            <person name="Ma J."/>
        </authorList>
    </citation>
    <scope>NUCLEOTIDE SEQUENCE [LARGE SCALE GENOMIC DNA]</scope>
    <source>
        <strain evidence="8">KCTC 62192</strain>
    </source>
</reference>
<dbReference type="InterPro" id="IPR014008">
    <property type="entry name" value="Cbl_synth_MTase_CbiT"/>
</dbReference>
<dbReference type="NCBIfam" id="TIGR02467">
    <property type="entry name" value="CbiE"/>
    <property type="match status" value="1"/>
</dbReference>
<dbReference type="NCBIfam" id="TIGR02469">
    <property type="entry name" value="CbiT"/>
    <property type="match status" value="1"/>
</dbReference>
<dbReference type="Proteomes" id="UP001595443">
    <property type="component" value="Unassembled WGS sequence"/>
</dbReference>
<dbReference type="Gene3D" id="3.40.50.150">
    <property type="entry name" value="Vaccinia Virus protein VP39"/>
    <property type="match status" value="1"/>
</dbReference>
<keyword evidence="5" id="KW-0949">S-adenosyl-L-methionine</keyword>
<dbReference type="Gene3D" id="3.40.1010.10">
    <property type="entry name" value="Cobalt-precorrin-4 Transmethylase, Domain 1"/>
    <property type="match status" value="1"/>
</dbReference>
<dbReference type="PIRSF" id="PIRSF036428">
    <property type="entry name" value="CobL"/>
    <property type="match status" value="1"/>
</dbReference>